<evidence type="ECO:0000313" key="2">
    <source>
        <dbReference type="EMBL" id="SUZ49824.1"/>
    </source>
</evidence>
<dbReference type="InterPro" id="IPR046336">
    <property type="entry name" value="Lon_prtase_N_sf"/>
</dbReference>
<dbReference type="AlphaFoldDB" id="A0A381N6X7"/>
<dbReference type="PANTHER" id="PTHR46732">
    <property type="entry name" value="ATP-DEPENDENT PROTEASE LA (LON) DOMAIN PROTEIN"/>
    <property type="match status" value="1"/>
</dbReference>
<reference evidence="2" key="1">
    <citation type="submission" date="2018-05" db="EMBL/GenBank/DDBJ databases">
        <authorList>
            <person name="Lanie J.A."/>
            <person name="Ng W.-L."/>
            <person name="Kazmierczak K.M."/>
            <person name="Andrzejewski T.M."/>
            <person name="Davidsen T.M."/>
            <person name="Wayne K.J."/>
            <person name="Tettelin H."/>
            <person name="Glass J.I."/>
            <person name="Rusch D."/>
            <person name="Podicherti R."/>
            <person name="Tsui H.-C.T."/>
            <person name="Winkler M.E."/>
        </authorList>
    </citation>
    <scope>NUCLEOTIDE SEQUENCE</scope>
</reference>
<dbReference type="Gene3D" id="2.30.130.40">
    <property type="entry name" value="LON domain-like"/>
    <property type="match status" value="1"/>
</dbReference>
<dbReference type="EMBL" id="UINC01000137">
    <property type="protein sequence ID" value="SUZ49824.1"/>
    <property type="molecule type" value="Genomic_DNA"/>
</dbReference>
<accession>A0A381N6X7</accession>
<organism evidence="2">
    <name type="scientific">marine metagenome</name>
    <dbReference type="NCBI Taxonomy" id="408172"/>
    <lineage>
        <taxon>unclassified sequences</taxon>
        <taxon>metagenomes</taxon>
        <taxon>ecological metagenomes</taxon>
    </lineage>
</organism>
<gene>
    <name evidence="2" type="ORF">METZ01_LOCUS2678</name>
</gene>
<dbReference type="SUPFAM" id="SSF88697">
    <property type="entry name" value="PUA domain-like"/>
    <property type="match status" value="1"/>
</dbReference>
<protein>
    <recommendedName>
        <fullName evidence="1">Lon N-terminal domain-containing protein</fullName>
    </recommendedName>
</protein>
<dbReference type="Pfam" id="PF02190">
    <property type="entry name" value="LON_substr_bdg"/>
    <property type="match status" value="1"/>
</dbReference>
<feature type="domain" description="Lon N-terminal" evidence="1">
    <location>
        <begin position="52"/>
        <end position="239"/>
    </location>
</feature>
<dbReference type="PROSITE" id="PS51787">
    <property type="entry name" value="LON_N"/>
    <property type="match status" value="1"/>
</dbReference>
<proteinExistence type="predicted"/>
<dbReference type="PANTHER" id="PTHR46732:SF8">
    <property type="entry name" value="ATP-DEPENDENT PROTEASE LA (LON) DOMAIN PROTEIN"/>
    <property type="match status" value="1"/>
</dbReference>
<sequence>MTTTTGGPKCRCTTSRLIHLVAVFAVLCSPIWATAQEPTTRGYAPTTLPPTIPIFPLQDIMLFPRATRPLHVFEQRYRDMVSDALEGDRLIGMVLLEPGHEDEYEGRPPIFPIGCVGVIAESEELPDGRYNIVLGGLTKFRITGEDESRPYRLAHIEPIWEEPTADDQVALRDLHEELAGLIPIAMNGLQVPDGMATRDLANGIAQIIDIDPVDRLGLLEQPGPLARARALIDLLYIRAALTR</sequence>
<dbReference type="SMART" id="SM00464">
    <property type="entry name" value="LON"/>
    <property type="match status" value="1"/>
</dbReference>
<dbReference type="InterPro" id="IPR003111">
    <property type="entry name" value="Lon_prtase_N"/>
</dbReference>
<evidence type="ECO:0000259" key="1">
    <source>
        <dbReference type="PROSITE" id="PS51787"/>
    </source>
</evidence>
<dbReference type="InterPro" id="IPR015947">
    <property type="entry name" value="PUA-like_sf"/>
</dbReference>
<name>A0A381N6X7_9ZZZZ</name>